<feature type="domain" description="Methyltransferase" evidence="4">
    <location>
        <begin position="46"/>
        <end position="141"/>
    </location>
</feature>
<dbReference type="CDD" id="cd02440">
    <property type="entry name" value="AdoMet_MTases"/>
    <property type="match status" value="1"/>
</dbReference>
<accession>E6VXJ4</accession>
<evidence type="ECO:0000259" key="4">
    <source>
        <dbReference type="Pfam" id="PF13649"/>
    </source>
</evidence>
<dbReference type="GO" id="GO:0008168">
    <property type="term" value="F:methyltransferase activity"/>
    <property type="evidence" value="ECO:0007669"/>
    <property type="project" value="UniProtKB-KW"/>
</dbReference>
<evidence type="ECO:0000256" key="1">
    <source>
        <dbReference type="ARBA" id="ARBA00022603"/>
    </source>
</evidence>
<evidence type="ECO:0000313" key="5">
    <source>
        <dbReference type="EMBL" id="ADU63810.1"/>
    </source>
</evidence>
<dbReference type="PANTHER" id="PTHR43464:SF19">
    <property type="entry name" value="UBIQUINONE BIOSYNTHESIS O-METHYLTRANSFERASE, MITOCHONDRIAL"/>
    <property type="match status" value="1"/>
</dbReference>
<gene>
    <name evidence="5" type="ordered locus">Daes_2814</name>
</gene>
<dbReference type="PANTHER" id="PTHR43464">
    <property type="entry name" value="METHYLTRANSFERASE"/>
    <property type="match status" value="1"/>
</dbReference>
<dbReference type="OrthoDB" id="9784101at2"/>
<evidence type="ECO:0000256" key="3">
    <source>
        <dbReference type="ARBA" id="ARBA00022691"/>
    </source>
</evidence>
<sequence length="189" mass="20999">MNYLFRNQGDHVFNLRNHWIIDNPVRRWLHPPDRLLGGFVSPGMTVVDSGCGTGLFTLAMARMVGPSGRVVAVDVQPEALAMVEKRAEQARLHSIVETWKCEADDIGVLPACDFALAFNMAHETPDIIHFFSRMSQCLRSGSALLLIEPMFHVRQEHFDRELAAAAKAGLSREDGPSVRLSHAAILRKG</sequence>
<protein>
    <submittedName>
        <fullName evidence="5">Methyltransferase type 11</fullName>
    </submittedName>
</protein>
<keyword evidence="2 5" id="KW-0808">Transferase</keyword>
<dbReference type="SUPFAM" id="SSF53335">
    <property type="entry name" value="S-adenosyl-L-methionine-dependent methyltransferases"/>
    <property type="match status" value="1"/>
</dbReference>
<dbReference type="HOGENOM" id="CLU_037990_16_2_7"/>
<dbReference type="RefSeq" id="WP_013515713.1">
    <property type="nucleotide sequence ID" value="NC_014844.1"/>
</dbReference>
<reference evidence="5 6" key="2">
    <citation type="journal article" date="2014" name="Genome Announc.">
        <title>Complete Genome Sequence of the Subsurface, Mesophilic Sulfate-Reducing Bacterium Desulfovibrio aespoeensis Aspo-2.</title>
        <authorList>
            <person name="Pedersen K."/>
            <person name="Bengtsson A."/>
            <person name="Edlund J."/>
            <person name="Rabe L."/>
            <person name="Hazen T."/>
            <person name="Chakraborty R."/>
            <person name="Goodwin L."/>
            <person name="Shapiro N."/>
        </authorList>
    </citation>
    <scope>NUCLEOTIDE SEQUENCE [LARGE SCALE GENOMIC DNA]</scope>
    <source>
        <strain evidence="6">ATCC 700646 / DSM 10631 / Aspo-2</strain>
    </source>
</reference>
<name>E6VXJ4_PSEA9</name>
<organism evidence="5 6">
    <name type="scientific">Pseudodesulfovibrio aespoeensis (strain ATCC 700646 / DSM 10631 / Aspo-2)</name>
    <name type="common">Desulfovibrio aespoeensis</name>
    <dbReference type="NCBI Taxonomy" id="643562"/>
    <lineage>
        <taxon>Bacteria</taxon>
        <taxon>Pseudomonadati</taxon>
        <taxon>Thermodesulfobacteriota</taxon>
        <taxon>Desulfovibrionia</taxon>
        <taxon>Desulfovibrionales</taxon>
        <taxon>Desulfovibrionaceae</taxon>
    </lineage>
</organism>
<dbReference type="GO" id="GO:0032259">
    <property type="term" value="P:methylation"/>
    <property type="evidence" value="ECO:0007669"/>
    <property type="project" value="UniProtKB-KW"/>
</dbReference>
<evidence type="ECO:0000313" key="6">
    <source>
        <dbReference type="Proteomes" id="UP000002191"/>
    </source>
</evidence>
<keyword evidence="3" id="KW-0949">S-adenosyl-L-methionine</keyword>
<proteinExistence type="predicted"/>
<dbReference type="eggNOG" id="COG2226">
    <property type="taxonomic scope" value="Bacteria"/>
</dbReference>
<dbReference type="EMBL" id="CP002431">
    <property type="protein sequence ID" value="ADU63810.1"/>
    <property type="molecule type" value="Genomic_DNA"/>
</dbReference>
<dbReference type="AlphaFoldDB" id="E6VXJ4"/>
<dbReference type="STRING" id="643562.Daes_2814"/>
<dbReference type="Gene3D" id="3.40.50.150">
    <property type="entry name" value="Vaccinia Virus protein VP39"/>
    <property type="match status" value="1"/>
</dbReference>
<dbReference type="Proteomes" id="UP000002191">
    <property type="component" value="Chromosome"/>
</dbReference>
<evidence type="ECO:0000256" key="2">
    <source>
        <dbReference type="ARBA" id="ARBA00022679"/>
    </source>
</evidence>
<dbReference type="KEGG" id="das:Daes_2814"/>
<dbReference type="Pfam" id="PF13649">
    <property type="entry name" value="Methyltransf_25"/>
    <property type="match status" value="1"/>
</dbReference>
<keyword evidence="1 5" id="KW-0489">Methyltransferase</keyword>
<dbReference type="InterPro" id="IPR041698">
    <property type="entry name" value="Methyltransf_25"/>
</dbReference>
<keyword evidence="6" id="KW-1185">Reference proteome</keyword>
<reference evidence="6" key="1">
    <citation type="submission" date="2010-12" db="EMBL/GenBank/DDBJ databases">
        <title>Complete sequence of Desulfovibrio aespoeensis Aspo-2.</title>
        <authorList>
            <consortium name="US DOE Joint Genome Institute"/>
            <person name="Lucas S."/>
            <person name="Copeland A."/>
            <person name="Lapidus A."/>
            <person name="Cheng J.-F."/>
            <person name="Goodwin L."/>
            <person name="Pitluck S."/>
            <person name="Chertkov O."/>
            <person name="Misra M."/>
            <person name="Detter J.C."/>
            <person name="Han C."/>
            <person name="Tapia R."/>
            <person name="Land M."/>
            <person name="Hauser L."/>
            <person name="Kyrpides N."/>
            <person name="Ivanova N."/>
            <person name="Ovchinnikova G."/>
            <person name="Pedersen K."/>
            <person name="Jagevall S."/>
            <person name="Hazen T."/>
            <person name="Woyke T."/>
        </authorList>
    </citation>
    <scope>NUCLEOTIDE SEQUENCE [LARGE SCALE GENOMIC DNA]</scope>
    <source>
        <strain evidence="6">ATCC 700646 / DSM 10631 / Aspo-2</strain>
    </source>
</reference>
<dbReference type="InterPro" id="IPR029063">
    <property type="entry name" value="SAM-dependent_MTases_sf"/>
</dbReference>